<evidence type="ECO:0000256" key="3">
    <source>
        <dbReference type="ARBA" id="ARBA00012030"/>
    </source>
</evidence>
<keyword evidence="8" id="KW-0378">Hydrolase</keyword>
<dbReference type="InterPro" id="IPR036895">
    <property type="entry name" value="Uracil-DNA_glycosylase-like_sf"/>
</dbReference>
<keyword evidence="5" id="KW-0004">4Fe-4S</keyword>
<dbReference type="CDD" id="cd10030">
    <property type="entry name" value="UDG-F4_TTUDGA_SPO1dp_like"/>
    <property type="match status" value="1"/>
</dbReference>
<sequence length="203" mass="22931">MSETSKEQELEILAREVAPCVRCKLNTTRTQTVFGEGNPNAEVMFIGEGPGKQEDLTGRPFVGKAGELLTRIIERGMGVSRDRVYIANVTKCRPTVDLKFEKDRPPEDDEVVACSPFLLRQISIIQPKVIITLGNPSTRFILRTKEGITKLRGNWGDFHGIPVMPTYHPSYVIRNGGENSPLKRDVWEDIKKVLDRLDWKRPG</sequence>
<evidence type="ECO:0000259" key="12">
    <source>
        <dbReference type="SMART" id="SM00986"/>
    </source>
</evidence>
<evidence type="ECO:0000256" key="7">
    <source>
        <dbReference type="ARBA" id="ARBA00022763"/>
    </source>
</evidence>
<dbReference type="GO" id="GO:0051539">
    <property type="term" value="F:4 iron, 4 sulfur cluster binding"/>
    <property type="evidence" value="ECO:0007669"/>
    <property type="project" value="UniProtKB-KW"/>
</dbReference>
<evidence type="ECO:0000256" key="11">
    <source>
        <dbReference type="ARBA" id="ARBA00023204"/>
    </source>
</evidence>
<dbReference type="Pfam" id="PF03167">
    <property type="entry name" value="UDG"/>
    <property type="match status" value="1"/>
</dbReference>
<evidence type="ECO:0000256" key="1">
    <source>
        <dbReference type="ARBA" id="ARBA00001400"/>
    </source>
</evidence>
<evidence type="ECO:0000313" key="13">
    <source>
        <dbReference type="EMBL" id="PJZ27564.1"/>
    </source>
</evidence>
<gene>
    <name evidence="13" type="ORF">CH357_02155</name>
</gene>
<comment type="catalytic activity">
    <reaction evidence="1">
        <text>Hydrolyzes single-stranded DNA or mismatched double-stranded DNA and polynucleotides, releasing free uracil.</text>
        <dbReference type="EC" id="3.2.2.27"/>
    </reaction>
</comment>
<dbReference type="EMBL" id="NPDN01000001">
    <property type="protein sequence ID" value="PJZ27564.1"/>
    <property type="molecule type" value="Genomic_DNA"/>
</dbReference>
<dbReference type="GO" id="GO:0004844">
    <property type="term" value="F:uracil DNA N-glycosylase activity"/>
    <property type="evidence" value="ECO:0007669"/>
    <property type="project" value="UniProtKB-EC"/>
</dbReference>
<dbReference type="SUPFAM" id="SSF52141">
    <property type="entry name" value="Uracil-DNA glycosylase-like"/>
    <property type="match status" value="1"/>
</dbReference>
<dbReference type="OrthoDB" id="5290748at2"/>
<keyword evidence="9" id="KW-0408">Iron</keyword>
<dbReference type="Proteomes" id="UP000232196">
    <property type="component" value="Unassembled WGS sequence"/>
</dbReference>
<dbReference type="RefSeq" id="WP_100705294.1">
    <property type="nucleotide sequence ID" value="NZ_NPDL01000004.1"/>
</dbReference>
<dbReference type="NCBIfam" id="TIGR00758">
    <property type="entry name" value="UDG_fam4"/>
    <property type="match status" value="1"/>
</dbReference>
<dbReference type="Gene3D" id="3.40.470.10">
    <property type="entry name" value="Uracil-DNA glycosylase-like domain"/>
    <property type="match status" value="1"/>
</dbReference>
<dbReference type="SMART" id="SM00987">
    <property type="entry name" value="UreE_C"/>
    <property type="match status" value="1"/>
</dbReference>
<comment type="caution">
    <text evidence="13">The sequence shown here is derived from an EMBL/GenBank/DDBJ whole genome shotgun (WGS) entry which is preliminary data.</text>
</comment>
<dbReference type="PANTHER" id="PTHR33693">
    <property type="entry name" value="TYPE-5 URACIL-DNA GLYCOSYLASE"/>
    <property type="match status" value="1"/>
</dbReference>
<proteinExistence type="inferred from homology"/>
<reference evidence="13 14" key="1">
    <citation type="submission" date="2017-07" db="EMBL/GenBank/DDBJ databases">
        <title>Leptospira spp. isolated from tropical soils.</title>
        <authorList>
            <person name="Thibeaux R."/>
            <person name="Iraola G."/>
            <person name="Ferres I."/>
            <person name="Bierque E."/>
            <person name="Girault D."/>
            <person name="Soupe-Gilbert M.-E."/>
            <person name="Picardeau M."/>
            <person name="Goarant C."/>
        </authorList>
    </citation>
    <scope>NUCLEOTIDE SEQUENCE [LARGE SCALE GENOMIC DNA]</scope>
    <source>
        <strain evidence="13 14">MCA1-C-A1</strain>
    </source>
</reference>
<keyword evidence="14" id="KW-1185">Reference proteome</keyword>
<keyword evidence="7" id="KW-0227">DNA damage</keyword>
<dbReference type="InterPro" id="IPR051536">
    <property type="entry name" value="UDG_Type-4/5"/>
</dbReference>
<feature type="domain" description="Uracil-DNA glycosylase-like" evidence="12">
    <location>
        <begin position="34"/>
        <end position="191"/>
    </location>
</feature>
<dbReference type="InterPro" id="IPR005122">
    <property type="entry name" value="Uracil-DNA_glycosylase-like"/>
</dbReference>
<comment type="similarity">
    <text evidence="2">Belongs to the uracil-DNA glycosylase (UDG) superfamily. Type 4 (UDGa) family.</text>
</comment>
<dbReference type="PANTHER" id="PTHR33693:SF1">
    <property type="entry name" value="TYPE-4 URACIL-DNA GLYCOSYLASE"/>
    <property type="match status" value="1"/>
</dbReference>
<name>A0A2M9XIV0_9LEPT</name>
<keyword evidence="10" id="KW-0411">Iron-sulfur</keyword>
<dbReference type="SMART" id="SM00986">
    <property type="entry name" value="UDG"/>
    <property type="match status" value="1"/>
</dbReference>
<dbReference type="InterPro" id="IPR005273">
    <property type="entry name" value="Ura-DNA_glyco_family4"/>
</dbReference>
<evidence type="ECO:0000256" key="2">
    <source>
        <dbReference type="ARBA" id="ARBA00006521"/>
    </source>
</evidence>
<keyword evidence="6" id="KW-0479">Metal-binding</keyword>
<accession>A0A2M9XIV0</accession>
<evidence type="ECO:0000256" key="10">
    <source>
        <dbReference type="ARBA" id="ARBA00023014"/>
    </source>
</evidence>
<evidence type="ECO:0000313" key="14">
    <source>
        <dbReference type="Proteomes" id="UP000232196"/>
    </source>
</evidence>
<keyword evidence="11" id="KW-0234">DNA repair</keyword>
<organism evidence="13 14">
    <name type="scientific">Leptospira hartskeerlii</name>
    <dbReference type="NCBI Taxonomy" id="2023177"/>
    <lineage>
        <taxon>Bacteria</taxon>
        <taxon>Pseudomonadati</taxon>
        <taxon>Spirochaetota</taxon>
        <taxon>Spirochaetia</taxon>
        <taxon>Leptospirales</taxon>
        <taxon>Leptospiraceae</taxon>
        <taxon>Leptospira</taxon>
    </lineage>
</organism>
<evidence type="ECO:0000256" key="8">
    <source>
        <dbReference type="ARBA" id="ARBA00022801"/>
    </source>
</evidence>
<evidence type="ECO:0000256" key="4">
    <source>
        <dbReference type="ARBA" id="ARBA00019403"/>
    </source>
</evidence>
<dbReference type="GO" id="GO:0046872">
    <property type="term" value="F:metal ion binding"/>
    <property type="evidence" value="ECO:0007669"/>
    <property type="project" value="UniProtKB-KW"/>
</dbReference>
<dbReference type="GO" id="GO:0006281">
    <property type="term" value="P:DNA repair"/>
    <property type="evidence" value="ECO:0007669"/>
    <property type="project" value="UniProtKB-KW"/>
</dbReference>
<evidence type="ECO:0000256" key="6">
    <source>
        <dbReference type="ARBA" id="ARBA00022723"/>
    </source>
</evidence>
<protein>
    <recommendedName>
        <fullName evidence="4">Type-4 uracil-DNA glycosylase</fullName>
        <ecNumber evidence="3">3.2.2.27</ecNumber>
    </recommendedName>
</protein>
<evidence type="ECO:0000256" key="9">
    <source>
        <dbReference type="ARBA" id="ARBA00023004"/>
    </source>
</evidence>
<dbReference type="AlphaFoldDB" id="A0A2M9XIV0"/>
<evidence type="ECO:0000256" key="5">
    <source>
        <dbReference type="ARBA" id="ARBA00022485"/>
    </source>
</evidence>
<dbReference type="EC" id="3.2.2.27" evidence="3"/>